<dbReference type="Gene3D" id="3.40.630.40">
    <property type="entry name" value="Zn-dependent exopeptidases"/>
    <property type="match status" value="1"/>
</dbReference>
<evidence type="ECO:0000256" key="2">
    <source>
        <dbReference type="ARBA" id="ARBA00004418"/>
    </source>
</evidence>
<feature type="compositionally biased region" description="Polar residues" evidence="10">
    <location>
        <begin position="228"/>
        <end position="246"/>
    </location>
</feature>
<dbReference type="InterPro" id="IPR002508">
    <property type="entry name" value="MurNAc-LAA_cat"/>
</dbReference>
<dbReference type="Gene3D" id="2.60.40.3500">
    <property type="match status" value="1"/>
</dbReference>
<comment type="subcellular location">
    <subcellularLocation>
        <location evidence="2">Periplasm</location>
    </subcellularLocation>
</comment>
<protein>
    <recommendedName>
        <fullName evidence="9">N-acetylmuramoyl-L-alanine amidase AmiC</fullName>
        <ecNumber evidence="4">3.5.1.28</ecNumber>
    </recommendedName>
</protein>
<dbReference type="GO" id="GO:0009253">
    <property type="term" value="P:peptidoglycan catabolic process"/>
    <property type="evidence" value="ECO:0007669"/>
    <property type="project" value="InterPro"/>
</dbReference>
<name>A0A1H5WIR5_9PROT</name>
<dbReference type="CDD" id="cd02696">
    <property type="entry name" value="MurNAc-LAA"/>
    <property type="match status" value="1"/>
</dbReference>
<dbReference type="GO" id="GO:0008745">
    <property type="term" value="F:N-acetylmuramoyl-L-alanine amidase activity"/>
    <property type="evidence" value="ECO:0007669"/>
    <property type="project" value="UniProtKB-EC"/>
</dbReference>
<keyword evidence="8" id="KW-0961">Cell wall biogenesis/degradation</keyword>
<keyword evidence="5" id="KW-0732">Signal</keyword>
<dbReference type="InterPro" id="IPR021731">
    <property type="entry name" value="AMIN_dom"/>
</dbReference>
<dbReference type="Proteomes" id="UP000236753">
    <property type="component" value="Unassembled WGS sequence"/>
</dbReference>
<dbReference type="SUPFAM" id="SSF53187">
    <property type="entry name" value="Zn-dependent exopeptidases"/>
    <property type="match status" value="1"/>
</dbReference>
<evidence type="ECO:0000256" key="3">
    <source>
        <dbReference type="ARBA" id="ARBA00010860"/>
    </source>
</evidence>
<dbReference type="GO" id="GO:0071555">
    <property type="term" value="P:cell wall organization"/>
    <property type="evidence" value="ECO:0007669"/>
    <property type="project" value="UniProtKB-KW"/>
</dbReference>
<keyword evidence="7" id="KW-0378">Hydrolase</keyword>
<feature type="region of interest" description="Disordered" evidence="10">
    <location>
        <begin position="212"/>
        <end position="247"/>
    </location>
</feature>
<feature type="domain" description="MurNAc-LAA" evidence="11">
    <location>
        <begin position="315"/>
        <end position="472"/>
    </location>
</feature>
<evidence type="ECO:0000256" key="6">
    <source>
        <dbReference type="ARBA" id="ARBA00022764"/>
    </source>
</evidence>
<evidence type="ECO:0000259" key="11">
    <source>
        <dbReference type="SMART" id="SM00646"/>
    </source>
</evidence>
<dbReference type="Pfam" id="PF11741">
    <property type="entry name" value="AMIN"/>
    <property type="match status" value="1"/>
</dbReference>
<dbReference type="EC" id="3.5.1.28" evidence="4"/>
<evidence type="ECO:0000256" key="7">
    <source>
        <dbReference type="ARBA" id="ARBA00022801"/>
    </source>
</evidence>
<dbReference type="OrthoDB" id="9806267at2"/>
<evidence type="ECO:0000313" key="12">
    <source>
        <dbReference type="EMBL" id="SEF98777.1"/>
    </source>
</evidence>
<dbReference type="GO" id="GO:0030288">
    <property type="term" value="C:outer membrane-bounded periplasmic space"/>
    <property type="evidence" value="ECO:0007669"/>
    <property type="project" value="TreeGrafter"/>
</dbReference>
<dbReference type="InterPro" id="IPR050695">
    <property type="entry name" value="N-acetylmuramoyl_amidase_3"/>
</dbReference>
<evidence type="ECO:0000256" key="9">
    <source>
        <dbReference type="ARBA" id="ARBA00074581"/>
    </source>
</evidence>
<evidence type="ECO:0000256" key="1">
    <source>
        <dbReference type="ARBA" id="ARBA00001561"/>
    </source>
</evidence>
<dbReference type="AlphaFoldDB" id="A0A1H5WIR5"/>
<evidence type="ECO:0000256" key="4">
    <source>
        <dbReference type="ARBA" id="ARBA00011901"/>
    </source>
</evidence>
<dbReference type="PANTHER" id="PTHR30404:SF0">
    <property type="entry name" value="N-ACETYLMURAMOYL-L-ALANINE AMIDASE AMIC"/>
    <property type="match status" value="1"/>
</dbReference>
<dbReference type="PANTHER" id="PTHR30404">
    <property type="entry name" value="N-ACETYLMURAMOYL-L-ALANINE AMIDASE"/>
    <property type="match status" value="1"/>
</dbReference>
<evidence type="ECO:0000256" key="5">
    <source>
        <dbReference type="ARBA" id="ARBA00022729"/>
    </source>
</evidence>
<proteinExistence type="inferred from homology"/>
<evidence type="ECO:0000256" key="10">
    <source>
        <dbReference type="SAM" id="MobiDB-lite"/>
    </source>
</evidence>
<dbReference type="EMBL" id="FNUX01000018">
    <property type="protein sequence ID" value="SEF98777.1"/>
    <property type="molecule type" value="Genomic_DNA"/>
</dbReference>
<comment type="similarity">
    <text evidence="3">Belongs to the N-acetylmuramoyl-L-alanine amidase 3 family.</text>
</comment>
<accession>A0A1H5WIR5</accession>
<keyword evidence="6" id="KW-0574">Periplasm</keyword>
<evidence type="ECO:0000256" key="8">
    <source>
        <dbReference type="ARBA" id="ARBA00023316"/>
    </source>
</evidence>
<dbReference type="Pfam" id="PF01520">
    <property type="entry name" value="Amidase_3"/>
    <property type="match status" value="1"/>
</dbReference>
<reference evidence="12 13" key="1">
    <citation type="submission" date="2016-10" db="EMBL/GenBank/DDBJ databases">
        <authorList>
            <person name="de Groot N.N."/>
        </authorList>
    </citation>
    <scope>NUCLEOTIDE SEQUENCE [LARGE SCALE GENOMIC DNA]</scope>
    <source>
        <strain evidence="12 13">Nm13</strain>
    </source>
</reference>
<evidence type="ECO:0000313" key="13">
    <source>
        <dbReference type="Proteomes" id="UP000236753"/>
    </source>
</evidence>
<dbReference type="SMART" id="SM00646">
    <property type="entry name" value="Ami_3"/>
    <property type="match status" value="1"/>
</dbReference>
<sequence length="490" mass="54249">MPDTLDYRKKYLMAYFSVCSNANVKSVFLPSLILIFFCCWMLLSQSTLAADATVQSVRVGLTPDYTRITLESDRPLEYELSMLDNPHRVVIDLNNTKLNPVLHALPQKVDAIDPFVQNIRIGQFTPHVIRLVFDLKAHVVPRTFVVPPKENFAYRLILDIYHPHKAAKADLNTRTHPAAVKANFETDTLDELVASLIQDSSKQESNLIRVVPPSSPRLQPQPVKQAEQPGSFQAAQYRKPNSTPQKSRAPRIIVVAIDPGHGGKDPGAVGKQGTYEKDVTLAIARKLKEKIDKDPSMRAVLTRDGDHYISLPQRRIIARRANADLFVSIHADANPKSHAHGSSVFTLSEHGATSTTASWLADKENSVDGDLMGGIDITSKSKDIKELLLDLSLNAAINDSVKLAEYVLKQLGSINHLHKRNVEQAGFAVLKSPDIPSILVETAFLSNPKEEVKLRSGDYQNKMADAMFLGIKKYFSDNPALARAAVAQTK</sequence>
<dbReference type="FunFam" id="3.40.630.40:FF:000001">
    <property type="entry name" value="N-acetylmuramoyl-L-alanine amidase"/>
    <property type="match status" value="1"/>
</dbReference>
<gene>
    <name evidence="12" type="ORF">SAMN05216334_11857</name>
</gene>
<organism evidence="12 13">
    <name type="scientific">Nitrosomonas ureae</name>
    <dbReference type="NCBI Taxonomy" id="44577"/>
    <lineage>
        <taxon>Bacteria</taxon>
        <taxon>Pseudomonadati</taxon>
        <taxon>Pseudomonadota</taxon>
        <taxon>Betaproteobacteria</taxon>
        <taxon>Nitrosomonadales</taxon>
        <taxon>Nitrosomonadaceae</taxon>
        <taxon>Nitrosomonas</taxon>
    </lineage>
</organism>
<comment type="catalytic activity">
    <reaction evidence="1">
        <text>Hydrolyzes the link between N-acetylmuramoyl residues and L-amino acid residues in certain cell-wall glycopeptides.</text>
        <dbReference type="EC" id="3.5.1.28"/>
    </reaction>
</comment>